<gene>
    <name evidence="2" type="ORF">B0T19DRAFT_95717</name>
</gene>
<dbReference type="EMBL" id="JAUEPO010000002">
    <property type="protein sequence ID" value="KAK3332137.1"/>
    <property type="molecule type" value="Genomic_DNA"/>
</dbReference>
<dbReference type="AlphaFoldDB" id="A0AAE0IVS4"/>
<evidence type="ECO:0000313" key="3">
    <source>
        <dbReference type="Proteomes" id="UP001286456"/>
    </source>
</evidence>
<evidence type="ECO:0000256" key="1">
    <source>
        <dbReference type="SAM" id="MobiDB-lite"/>
    </source>
</evidence>
<protein>
    <submittedName>
        <fullName evidence="2">Uncharacterized protein</fullName>
    </submittedName>
</protein>
<sequence length="282" mass="32437">MQPGPRIPHTGERRVFFSSSRLVKAPRSLFTVPRGTWGNTKSPYPRFQTPHLGWISSFKEKKEKRKKNRDLGTPGRQVPLWQNLARPLVQRLSFPVVVQKDSSVGFGWLGILGTHAKQPTKQDRRRPDSIQGTRDDLKLTEQPPPAPPSPRRHLTKPAPFPRPKTPFLSSTCRSSLTCVCASCFCFALCFFAQCDQEERRKKRTRWLVIVTRKRGKVYCFRPVGLLCKCRRGRTGSASTSHYLQYSRCRFTVGDKTIRTRKGRKERQRVSSCAKLLSENYFT</sequence>
<organism evidence="2 3">
    <name type="scientific">Cercophora scortea</name>
    <dbReference type="NCBI Taxonomy" id="314031"/>
    <lineage>
        <taxon>Eukaryota</taxon>
        <taxon>Fungi</taxon>
        <taxon>Dikarya</taxon>
        <taxon>Ascomycota</taxon>
        <taxon>Pezizomycotina</taxon>
        <taxon>Sordariomycetes</taxon>
        <taxon>Sordariomycetidae</taxon>
        <taxon>Sordariales</taxon>
        <taxon>Lasiosphaeriaceae</taxon>
        <taxon>Cercophora</taxon>
    </lineage>
</organism>
<feature type="region of interest" description="Disordered" evidence="1">
    <location>
        <begin position="117"/>
        <end position="162"/>
    </location>
</feature>
<feature type="compositionally biased region" description="Basic and acidic residues" evidence="1">
    <location>
        <begin position="120"/>
        <end position="139"/>
    </location>
</feature>
<name>A0AAE0IVS4_9PEZI</name>
<keyword evidence="3" id="KW-1185">Reference proteome</keyword>
<proteinExistence type="predicted"/>
<evidence type="ECO:0000313" key="2">
    <source>
        <dbReference type="EMBL" id="KAK3332137.1"/>
    </source>
</evidence>
<reference evidence="2" key="2">
    <citation type="submission" date="2023-06" db="EMBL/GenBank/DDBJ databases">
        <authorList>
            <consortium name="Lawrence Berkeley National Laboratory"/>
            <person name="Haridas S."/>
            <person name="Hensen N."/>
            <person name="Bonometti L."/>
            <person name="Westerberg I."/>
            <person name="Brannstrom I.O."/>
            <person name="Guillou S."/>
            <person name="Cros-Aarteil S."/>
            <person name="Calhoun S."/>
            <person name="Kuo A."/>
            <person name="Mondo S."/>
            <person name="Pangilinan J."/>
            <person name="Riley R."/>
            <person name="Labutti K."/>
            <person name="Andreopoulos B."/>
            <person name="Lipzen A."/>
            <person name="Chen C."/>
            <person name="Yanf M."/>
            <person name="Daum C."/>
            <person name="Ng V."/>
            <person name="Clum A."/>
            <person name="Steindorff A."/>
            <person name="Ohm R."/>
            <person name="Martin F."/>
            <person name="Silar P."/>
            <person name="Natvig D."/>
            <person name="Lalanne C."/>
            <person name="Gautier V."/>
            <person name="Ament-Velasquez S.L."/>
            <person name="Kruys A."/>
            <person name="Hutchinson M.I."/>
            <person name="Powell A.J."/>
            <person name="Barry K."/>
            <person name="Miller A.N."/>
            <person name="Grigoriev I.V."/>
            <person name="Debuchy R."/>
            <person name="Gladieux P."/>
            <person name="Thoren M.H."/>
            <person name="Johannesson H."/>
        </authorList>
    </citation>
    <scope>NUCLEOTIDE SEQUENCE</scope>
    <source>
        <strain evidence="2">SMH4131-1</strain>
    </source>
</reference>
<accession>A0AAE0IVS4</accession>
<reference evidence="2" key="1">
    <citation type="journal article" date="2023" name="Mol. Phylogenet. Evol.">
        <title>Genome-scale phylogeny and comparative genomics of the fungal order Sordariales.</title>
        <authorList>
            <person name="Hensen N."/>
            <person name="Bonometti L."/>
            <person name="Westerberg I."/>
            <person name="Brannstrom I.O."/>
            <person name="Guillou S."/>
            <person name="Cros-Aarteil S."/>
            <person name="Calhoun S."/>
            <person name="Haridas S."/>
            <person name="Kuo A."/>
            <person name="Mondo S."/>
            <person name="Pangilinan J."/>
            <person name="Riley R."/>
            <person name="LaButti K."/>
            <person name="Andreopoulos B."/>
            <person name="Lipzen A."/>
            <person name="Chen C."/>
            <person name="Yan M."/>
            <person name="Daum C."/>
            <person name="Ng V."/>
            <person name="Clum A."/>
            <person name="Steindorff A."/>
            <person name="Ohm R.A."/>
            <person name="Martin F."/>
            <person name="Silar P."/>
            <person name="Natvig D.O."/>
            <person name="Lalanne C."/>
            <person name="Gautier V."/>
            <person name="Ament-Velasquez S.L."/>
            <person name="Kruys A."/>
            <person name="Hutchinson M.I."/>
            <person name="Powell A.J."/>
            <person name="Barry K."/>
            <person name="Miller A.N."/>
            <person name="Grigoriev I.V."/>
            <person name="Debuchy R."/>
            <person name="Gladieux P."/>
            <person name="Hiltunen Thoren M."/>
            <person name="Johannesson H."/>
        </authorList>
    </citation>
    <scope>NUCLEOTIDE SEQUENCE</scope>
    <source>
        <strain evidence="2">SMH4131-1</strain>
    </source>
</reference>
<comment type="caution">
    <text evidence="2">The sequence shown here is derived from an EMBL/GenBank/DDBJ whole genome shotgun (WGS) entry which is preliminary data.</text>
</comment>
<dbReference type="Proteomes" id="UP001286456">
    <property type="component" value="Unassembled WGS sequence"/>
</dbReference>